<evidence type="ECO:0000313" key="2">
    <source>
        <dbReference type="EMBL" id="CAG8953611.1"/>
    </source>
</evidence>
<name>A0A9N9KV10_9HELO</name>
<feature type="compositionally biased region" description="Low complexity" evidence="1">
    <location>
        <begin position="24"/>
        <end position="35"/>
    </location>
</feature>
<accession>A0A9N9KV10</accession>
<reference evidence="2" key="1">
    <citation type="submission" date="2021-07" db="EMBL/GenBank/DDBJ databases">
        <authorList>
            <person name="Durling M."/>
        </authorList>
    </citation>
    <scope>NUCLEOTIDE SEQUENCE</scope>
</reference>
<feature type="compositionally biased region" description="Basic and acidic residues" evidence="1">
    <location>
        <begin position="54"/>
        <end position="64"/>
    </location>
</feature>
<comment type="caution">
    <text evidence="2">The sequence shown here is derived from an EMBL/GenBank/DDBJ whole genome shotgun (WGS) entry which is preliminary data.</text>
</comment>
<feature type="region of interest" description="Disordered" evidence="1">
    <location>
        <begin position="22"/>
        <end position="64"/>
    </location>
</feature>
<proteinExistence type="predicted"/>
<feature type="compositionally biased region" description="Pro residues" evidence="1">
    <location>
        <begin position="37"/>
        <end position="51"/>
    </location>
</feature>
<dbReference type="Proteomes" id="UP000696280">
    <property type="component" value="Unassembled WGS sequence"/>
</dbReference>
<sequence>MRVPMEYERKWVYGLQLISQSLQPNRPHGPRAAGAGPPGPFFSLNPPPRSGPHPSDHPADEVSGEVHVKEEEVLSEVLVTKLSLVTDTVVNTVVTSVRVSKITETLQADDVDAVGVVTPELPDTVELMDWVVEVEERGGSAVVVVEAVLESPTEVVELRSVLVEDIVGGGVAEVLMQEQAEETRDGFESQFSTIDGKLVAVETDVLSGWQSNGVVVAGIVGEEVTELVEMVGAEVAKLELVEELIKQLLDIWQVFE</sequence>
<gene>
    <name evidence="2" type="ORF">HYFRA_00010070</name>
</gene>
<evidence type="ECO:0000313" key="3">
    <source>
        <dbReference type="Proteomes" id="UP000696280"/>
    </source>
</evidence>
<evidence type="ECO:0000256" key="1">
    <source>
        <dbReference type="SAM" id="MobiDB-lite"/>
    </source>
</evidence>
<dbReference type="AlphaFoldDB" id="A0A9N9KV10"/>
<dbReference type="EMBL" id="CAJVRL010000051">
    <property type="protein sequence ID" value="CAG8953611.1"/>
    <property type="molecule type" value="Genomic_DNA"/>
</dbReference>
<organism evidence="2 3">
    <name type="scientific">Hymenoscyphus fraxineus</name>
    <dbReference type="NCBI Taxonomy" id="746836"/>
    <lineage>
        <taxon>Eukaryota</taxon>
        <taxon>Fungi</taxon>
        <taxon>Dikarya</taxon>
        <taxon>Ascomycota</taxon>
        <taxon>Pezizomycotina</taxon>
        <taxon>Leotiomycetes</taxon>
        <taxon>Helotiales</taxon>
        <taxon>Helotiaceae</taxon>
        <taxon>Hymenoscyphus</taxon>
    </lineage>
</organism>
<protein>
    <submittedName>
        <fullName evidence="2">Uncharacterized protein</fullName>
    </submittedName>
</protein>
<keyword evidence="3" id="KW-1185">Reference proteome</keyword>